<dbReference type="GO" id="GO:0016874">
    <property type="term" value="F:ligase activity"/>
    <property type="evidence" value="ECO:0007669"/>
    <property type="project" value="UniProtKB-KW"/>
</dbReference>
<dbReference type="InterPro" id="IPR000120">
    <property type="entry name" value="Amidase"/>
</dbReference>
<dbReference type="PROSITE" id="PS00571">
    <property type="entry name" value="AMIDASES"/>
    <property type="match status" value="1"/>
</dbReference>
<dbReference type="EMBL" id="LT546645">
    <property type="protein sequence ID" value="SAI68314.1"/>
    <property type="molecule type" value="Genomic_DNA"/>
</dbReference>
<accession>A0A157SD81</accession>
<feature type="domain" description="Amidase" evidence="1">
    <location>
        <begin position="27"/>
        <end position="450"/>
    </location>
</feature>
<keyword evidence="2" id="KW-0436">Ligase</keyword>
<protein>
    <submittedName>
        <fullName evidence="2">Amidase</fullName>
        <ecNumber evidence="2">6.3.5.-</ecNumber>
    </submittedName>
</protein>
<gene>
    <name evidence="2" type="primary">gatA_4</name>
    <name evidence="2" type="ORF">SAMEA3906487_01189</name>
</gene>
<dbReference type="PATRIC" id="fig|123899.6.peg.1165"/>
<evidence type="ECO:0000313" key="3">
    <source>
        <dbReference type="Proteomes" id="UP000076825"/>
    </source>
</evidence>
<dbReference type="InterPro" id="IPR023631">
    <property type="entry name" value="Amidase_dom"/>
</dbReference>
<dbReference type="eggNOG" id="COG0154">
    <property type="taxonomic scope" value="Bacteria"/>
</dbReference>
<dbReference type="Proteomes" id="UP000076825">
    <property type="component" value="Chromosome 1"/>
</dbReference>
<dbReference type="GeneID" id="56587407"/>
<dbReference type="SUPFAM" id="SSF75304">
    <property type="entry name" value="Amidase signature (AS) enzymes"/>
    <property type="match status" value="1"/>
</dbReference>
<keyword evidence="3" id="KW-1185">Reference proteome</keyword>
<dbReference type="EC" id="6.3.5.-" evidence="2"/>
<evidence type="ECO:0000313" key="2">
    <source>
        <dbReference type="EMBL" id="SAI68314.1"/>
    </source>
</evidence>
<sequence>MSWQSLCDLTAVQMRAEIASGQLSARELTEAHLRAIEARNAAVNAIVTLDAEAALRQAAAADQAQAEGRPLGLLHGLPVAHKDCFLTAGMRTTWGSPIHRDFVPTQSSLLVSRQHEAGAITLGKTNMPEFGAGSQTFNPVFGATLNPYDPALTAGGSSGGAAAALAGRMLALADGSDMGGSLRNPASFCNVVGLRPSPGRVPQWPSAAPYNTLTVSGPMGRTVADVALYLAAMAGPDARDPLSLDQDPAVFTQSLDCDLRGTRLAYAPTWGGLPTEARVVQAIEAQLPVFEALGCEVRADCPDFSGADSAFHALRGLAFAIAQGKTLEKDRARLKDTVIWNIELGLQQSGAALAQAERDRTALFARMHAFMQQYDFLIGPVSQVAPFPAVQPYVEEIEGVPMQNYIDWMRSGYYLSLTGHPAISVPCGFTAEGLPVGIQIVGRYRDELGLLRLAHAFEQATQFWRQTPSFAADA</sequence>
<evidence type="ECO:0000259" key="1">
    <source>
        <dbReference type="Pfam" id="PF01425"/>
    </source>
</evidence>
<dbReference type="Gene3D" id="3.90.1300.10">
    <property type="entry name" value="Amidase signature (AS) domain"/>
    <property type="match status" value="1"/>
</dbReference>
<dbReference type="OrthoDB" id="8576090at2"/>
<organism evidence="2 3">
    <name type="scientific">Bordetella trematum</name>
    <dbReference type="NCBI Taxonomy" id="123899"/>
    <lineage>
        <taxon>Bacteria</taxon>
        <taxon>Pseudomonadati</taxon>
        <taxon>Pseudomonadota</taxon>
        <taxon>Betaproteobacteria</taxon>
        <taxon>Burkholderiales</taxon>
        <taxon>Alcaligenaceae</taxon>
        <taxon>Bordetella</taxon>
    </lineage>
</organism>
<dbReference type="InterPro" id="IPR036928">
    <property type="entry name" value="AS_sf"/>
</dbReference>
<dbReference type="InterPro" id="IPR020556">
    <property type="entry name" value="Amidase_CS"/>
</dbReference>
<dbReference type="AlphaFoldDB" id="A0A157SD81"/>
<dbReference type="PANTHER" id="PTHR11895">
    <property type="entry name" value="TRANSAMIDASE"/>
    <property type="match status" value="1"/>
</dbReference>
<dbReference type="STRING" id="123899.SAMEA3906487_01189"/>
<name>A0A157SD81_9BORD</name>
<dbReference type="NCBIfam" id="NF005686">
    <property type="entry name" value="PRK07486.1"/>
    <property type="match status" value="1"/>
</dbReference>
<dbReference type="Pfam" id="PF01425">
    <property type="entry name" value="Amidase"/>
    <property type="match status" value="1"/>
</dbReference>
<dbReference type="PANTHER" id="PTHR11895:SF76">
    <property type="entry name" value="INDOLEACETAMIDE HYDROLASE"/>
    <property type="match status" value="1"/>
</dbReference>
<dbReference type="RefSeq" id="WP_033534302.1">
    <property type="nucleotide sequence ID" value="NZ_CP016340.1"/>
</dbReference>
<reference evidence="2 3" key="1">
    <citation type="submission" date="2016-04" db="EMBL/GenBank/DDBJ databases">
        <authorList>
            <consortium name="Pathogen Informatics"/>
        </authorList>
    </citation>
    <scope>NUCLEOTIDE SEQUENCE [LARGE SCALE GENOMIC DNA]</scope>
    <source>
        <strain evidence="2 3">H044680328</strain>
    </source>
</reference>
<dbReference type="KEGG" id="btrm:SAMEA390648701189"/>
<proteinExistence type="predicted"/>